<dbReference type="CDD" id="cd07079">
    <property type="entry name" value="ALDH_F18-19_ProA-GPR"/>
    <property type="match status" value="1"/>
</dbReference>
<dbReference type="HAMAP" id="MF_00412">
    <property type="entry name" value="ProA"/>
    <property type="match status" value="1"/>
</dbReference>
<dbReference type="InterPro" id="IPR000965">
    <property type="entry name" value="GPR_dom"/>
</dbReference>
<comment type="function">
    <text evidence="7">Catalyzes the NADPH-dependent reduction of L-glutamate 5-phosphate into L-glutamate 5-semialdehyde and phosphate. The product spontaneously undergoes cyclization to form 1-pyrroline-5-carboxylate.</text>
</comment>
<comment type="pathway">
    <text evidence="1 7">Amino-acid biosynthesis; L-proline biosynthesis; L-glutamate 5-semialdehyde from L-glutamate: step 2/2.</text>
</comment>
<dbReference type="Proteomes" id="UP000014541">
    <property type="component" value="Unassembled WGS sequence"/>
</dbReference>
<name>S3K204_TREMA</name>
<comment type="catalytic activity">
    <reaction evidence="6 7">
        <text>L-glutamate 5-semialdehyde + phosphate + NADP(+) = L-glutamyl 5-phosphate + NADPH + H(+)</text>
        <dbReference type="Rhea" id="RHEA:19541"/>
        <dbReference type="ChEBI" id="CHEBI:15378"/>
        <dbReference type="ChEBI" id="CHEBI:43474"/>
        <dbReference type="ChEBI" id="CHEBI:57783"/>
        <dbReference type="ChEBI" id="CHEBI:58066"/>
        <dbReference type="ChEBI" id="CHEBI:58274"/>
        <dbReference type="ChEBI" id="CHEBI:58349"/>
        <dbReference type="EC" id="1.2.1.41"/>
    </reaction>
</comment>
<dbReference type="GO" id="GO:0004350">
    <property type="term" value="F:glutamate-5-semialdehyde dehydrogenase activity"/>
    <property type="evidence" value="ECO:0007669"/>
    <property type="project" value="UniProtKB-UniRule"/>
</dbReference>
<protein>
    <recommendedName>
        <fullName evidence="7">Gamma-glutamyl phosphate reductase</fullName>
        <shortName evidence="7">GPR</shortName>
        <ecNumber evidence="7">1.2.1.41</ecNumber>
    </recommendedName>
    <alternativeName>
        <fullName evidence="7">Glutamate-5-semialdehyde dehydrogenase</fullName>
    </alternativeName>
    <alternativeName>
        <fullName evidence="7">Glutamyl-gamma-semialdehyde dehydrogenase</fullName>
        <shortName evidence="7">GSA dehydrogenase</shortName>
    </alternativeName>
</protein>
<keyword evidence="2 7" id="KW-0028">Amino-acid biosynthesis</keyword>
<accession>S3K204</accession>
<dbReference type="UniPathway" id="UPA00098">
    <property type="reaction ID" value="UER00360"/>
</dbReference>
<keyword evidence="4 7" id="KW-0521">NADP</keyword>
<dbReference type="InterPro" id="IPR020593">
    <property type="entry name" value="G-glutamylP_reductase_CS"/>
</dbReference>
<dbReference type="Gene3D" id="3.40.605.10">
    <property type="entry name" value="Aldehyde Dehydrogenase, Chain A, domain 1"/>
    <property type="match status" value="1"/>
</dbReference>
<dbReference type="Pfam" id="PF00171">
    <property type="entry name" value="Aldedh"/>
    <property type="match status" value="2"/>
</dbReference>
<feature type="domain" description="Aldehyde dehydrogenase" evidence="8">
    <location>
        <begin position="19"/>
        <end position="273"/>
    </location>
</feature>
<comment type="subcellular location">
    <subcellularLocation>
        <location evidence="7">Cytoplasm</location>
    </subcellularLocation>
</comment>
<evidence type="ECO:0000256" key="7">
    <source>
        <dbReference type="HAMAP-Rule" id="MF_00412"/>
    </source>
</evidence>
<dbReference type="RefSeq" id="WP_016524550.1">
    <property type="nucleotide sequence ID" value="NZ_KE332518.1"/>
</dbReference>
<evidence type="ECO:0000256" key="4">
    <source>
        <dbReference type="ARBA" id="ARBA00022857"/>
    </source>
</evidence>
<evidence type="ECO:0000256" key="6">
    <source>
        <dbReference type="ARBA" id="ARBA00049024"/>
    </source>
</evidence>
<dbReference type="InterPro" id="IPR015590">
    <property type="entry name" value="Aldehyde_DH_dom"/>
</dbReference>
<feature type="domain" description="Aldehyde dehydrogenase" evidence="8">
    <location>
        <begin position="322"/>
        <end position="384"/>
    </location>
</feature>
<evidence type="ECO:0000256" key="2">
    <source>
        <dbReference type="ARBA" id="ARBA00022605"/>
    </source>
</evidence>
<evidence type="ECO:0000259" key="8">
    <source>
        <dbReference type="Pfam" id="PF00171"/>
    </source>
</evidence>
<proteinExistence type="inferred from homology"/>
<comment type="similarity">
    <text evidence="7">Belongs to the gamma-glutamyl phosphate reductase family.</text>
</comment>
<evidence type="ECO:0000256" key="3">
    <source>
        <dbReference type="ARBA" id="ARBA00022650"/>
    </source>
</evidence>
<dbReference type="PROSITE" id="PS01223">
    <property type="entry name" value="PROA"/>
    <property type="match status" value="1"/>
</dbReference>
<evidence type="ECO:0000313" key="9">
    <source>
        <dbReference type="EMBL" id="EPF32253.1"/>
    </source>
</evidence>
<dbReference type="eggNOG" id="COG0014">
    <property type="taxonomic scope" value="Bacteria"/>
</dbReference>
<keyword evidence="7" id="KW-0963">Cytoplasm</keyword>
<dbReference type="PIRSF" id="PIRSF000151">
    <property type="entry name" value="GPR"/>
    <property type="match status" value="1"/>
</dbReference>
<sequence>MIDERIFAGLREASFGLAGLCTAQKNAALAKAAESIGDARSEILAANKIDVEKARKAGIKDSLADRLLLTEERIGAIIRSIQTVIAQPDPIGRVLEGWKTANGLNIKKVCVPMGVAAIIYESRPNVTAEAFSLAWKSGNALLLRGSSSALESNKALVNAIKKALPIPHALELACGGHEEVNQIIKARGKIDVVLPRGGKNLIETVCANAAVPVIETGTGVCHLFVDESADIAAALAVAENAKLQRPGVCNAIETLLVHKNLAECFLPALAERFAGRAELRCCERSFPILNAAVENSALSSVRNTKLVPASDGDFGTEFLDYILAVKVVDSVEQAVTHINAHNSGHSESIITESVANARFFQTQVDAACVYVNASTRFTDGGEFGFGAEWGISTQKLHVRGPMGLSALTTTKYCIDGEGQVR</sequence>
<dbReference type="STRING" id="1125699.HMPREF9194_00248"/>
<keyword evidence="10" id="KW-1185">Reference proteome</keyword>
<dbReference type="EMBL" id="ATFF01000002">
    <property type="protein sequence ID" value="EPF32253.1"/>
    <property type="molecule type" value="Genomic_DNA"/>
</dbReference>
<dbReference type="PANTHER" id="PTHR11063">
    <property type="entry name" value="GLUTAMATE SEMIALDEHYDE DEHYDROGENASE"/>
    <property type="match status" value="1"/>
</dbReference>
<evidence type="ECO:0000256" key="5">
    <source>
        <dbReference type="ARBA" id="ARBA00023002"/>
    </source>
</evidence>
<reference evidence="9 10" key="1">
    <citation type="submission" date="2013-04" db="EMBL/GenBank/DDBJ databases">
        <title>The Genome Sequence of Treponema maltophilum ATCC 51939.</title>
        <authorList>
            <consortium name="The Broad Institute Genomics Platform"/>
            <person name="Earl A."/>
            <person name="Ward D."/>
            <person name="Feldgarden M."/>
            <person name="Gevers D."/>
            <person name="Leonetti C."/>
            <person name="Blanton J.M."/>
            <person name="Dewhirst F.E."/>
            <person name="Izard J."/>
            <person name="Walker B."/>
            <person name="Young S."/>
            <person name="Zeng Q."/>
            <person name="Gargeya S."/>
            <person name="Fitzgerald M."/>
            <person name="Haas B."/>
            <person name="Abouelleil A."/>
            <person name="Allen A.W."/>
            <person name="Alvarado L."/>
            <person name="Arachchi H.M."/>
            <person name="Berlin A.M."/>
            <person name="Chapman S.B."/>
            <person name="Gainer-Dewar J."/>
            <person name="Goldberg J."/>
            <person name="Griggs A."/>
            <person name="Gujja S."/>
            <person name="Hansen M."/>
            <person name="Howarth C."/>
            <person name="Imamovic A."/>
            <person name="Ireland A."/>
            <person name="Larimer J."/>
            <person name="McCowan C."/>
            <person name="Murphy C."/>
            <person name="Pearson M."/>
            <person name="Poon T.W."/>
            <person name="Priest M."/>
            <person name="Roberts A."/>
            <person name="Saif S."/>
            <person name="Shea T."/>
            <person name="Sisk P."/>
            <person name="Sykes S."/>
            <person name="Wortman J."/>
            <person name="Nusbaum C."/>
            <person name="Birren B."/>
        </authorList>
    </citation>
    <scope>NUCLEOTIDE SEQUENCE [LARGE SCALE GENOMIC DNA]</scope>
    <source>
        <strain evidence="9 10">ATCC 51939</strain>
    </source>
</reference>
<dbReference type="GO" id="GO:0005737">
    <property type="term" value="C:cytoplasm"/>
    <property type="evidence" value="ECO:0007669"/>
    <property type="project" value="UniProtKB-SubCell"/>
</dbReference>
<organism evidence="9 10">
    <name type="scientific">Treponema maltophilum ATCC 51939</name>
    <dbReference type="NCBI Taxonomy" id="1125699"/>
    <lineage>
        <taxon>Bacteria</taxon>
        <taxon>Pseudomonadati</taxon>
        <taxon>Spirochaetota</taxon>
        <taxon>Spirochaetia</taxon>
        <taxon>Spirochaetales</taxon>
        <taxon>Treponemataceae</taxon>
        <taxon>Treponema</taxon>
    </lineage>
</organism>
<evidence type="ECO:0000256" key="1">
    <source>
        <dbReference type="ARBA" id="ARBA00004985"/>
    </source>
</evidence>
<dbReference type="NCBIfam" id="TIGR00407">
    <property type="entry name" value="proA"/>
    <property type="match status" value="1"/>
</dbReference>
<evidence type="ECO:0000313" key="10">
    <source>
        <dbReference type="Proteomes" id="UP000014541"/>
    </source>
</evidence>
<gene>
    <name evidence="7" type="primary">proA</name>
    <name evidence="9" type="ORF">HMPREF9194_00248</name>
</gene>
<dbReference type="Gene3D" id="3.40.309.10">
    <property type="entry name" value="Aldehyde Dehydrogenase, Chain A, domain 2"/>
    <property type="match status" value="1"/>
</dbReference>
<keyword evidence="3 7" id="KW-0641">Proline biosynthesis</keyword>
<dbReference type="HOGENOM" id="CLU_030231_0_0_12"/>
<dbReference type="InterPro" id="IPR012134">
    <property type="entry name" value="Glu-5-SA_DH"/>
</dbReference>
<dbReference type="PATRIC" id="fig|1125699.3.peg.250"/>
<dbReference type="NCBIfam" id="NF001221">
    <property type="entry name" value="PRK00197.1"/>
    <property type="match status" value="1"/>
</dbReference>
<dbReference type="InterPro" id="IPR016162">
    <property type="entry name" value="Ald_DH_N"/>
</dbReference>
<dbReference type="GO" id="GO:0050661">
    <property type="term" value="F:NADP binding"/>
    <property type="evidence" value="ECO:0007669"/>
    <property type="project" value="InterPro"/>
</dbReference>
<dbReference type="GO" id="GO:0055129">
    <property type="term" value="P:L-proline biosynthetic process"/>
    <property type="evidence" value="ECO:0007669"/>
    <property type="project" value="UniProtKB-UniRule"/>
</dbReference>
<dbReference type="EC" id="1.2.1.41" evidence="7"/>
<dbReference type="AlphaFoldDB" id="S3K204"/>
<dbReference type="InterPro" id="IPR016161">
    <property type="entry name" value="Ald_DH/histidinol_DH"/>
</dbReference>
<dbReference type="OrthoDB" id="9809970at2"/>
<dbReference type="FunFam" id="3.40.309.10:FF:000006">
    <property type="entry name" value="Gamma-glutamyl phosphate reductase"/>
    <property type="match status" value="1"/>
</dbReference>
<keyword evidence="5 7" id="KW-0560">Oxidoreductase</keyword>
<comment type="caution">
    <text evidence="9">The sequence shown here is derived from an EMBL/GenBank/DDBJ whole genome shotgun (WGS) entry which is preliminary data.</text>
</comment>
<dbReference type="SUPFAM" id="SSF53720">
    <property type="entry name" value="ALDH-like"/>
    <property type="match status" value="1"/>
</dbReference>
<dbReference type="PANTHER" id="PTHR11063:SF8">
    <property type="entry name" value="DELTA-1-PYRROLINE-5-CARBOXYLATE SYNTHASE"/>
    <property type="match status" value="1"/>
</dbReference>
<dbReference type="InterPro" id="IPR016163">
    <property type="entry name" value="Ald_DH_C"/>
</dbReference>